<dbReference type="RefSeq" id="WP_207256822.1">
    <property type="nucleotide sequence ID" value="NZ_JAFMPP010000003.1"/>
</dbReference>
<accession>A0A939FXK8</accession>
<evidence type="ECO:0000313" key="1">
    <source>
        <dbReference type="EMBL" id="MBO0662066.1"/>
    </source>
</evidence>
<reference evidence="1" key="1">
    <citation type="submission" date="2021-03" db="EMBL/GenBank/DDBJ databases">
        <title>Whole genome sequence of Jiella sp. CQZ9-1.</title>
        <authorList>
            <person name="Tuo L."/>
        </authorList>
    </citation>
    <scope>NUCLEOTIDE SEQUENCE</scope>
    <source>
        <strain evidence="1">CQZ9-1</strain>
    </source>
</reference>
<protein>
    <submittedName>
        <fullName evidence="1">Uncharacterized protein</fullName>
    </submittedName>
</protein>
<name>A0A939FXK8_9HYPH</name>
<sequence>MKLMKAVICEGFGPIENSLLGKVPAPEPTARRVTIAMDAIKRELSERASAPGA</sequence>
<organism evidence="1 2">
    <name type="scientific">Jiella flava</name>
    <dbReference type="NCBI Taxonomy" id="2816857"/>
    <lineage>
        <taxon>Bacteria</taxon>
        <taxon>Pseudomonadati</taxon>
        <taxon>Pseudomonadota</taxon>
        <taxon>Alphaproteobacteria</taxon>
        <taxon>Hyphomicrobiales</taxon>
        <taxon>Aurantimonadaceae</taxon>
        <taxon>Jiella</taxon>
    </lineage>
</organism>
<proteinExistence type="predicted"/>
<dbReference type="Proteomes" id="UP000664122">
    <property type="component" value="Unassembled WGS sequence"/>
</dbReference>
<keyword evidence="2" id="KW-1185">Reference proteome</keyword>
<dbReference type="AlphaFoldDB" id="A0A939FXK8"/>
<dbReference type="EMBL" id="JAFMPP010000003">
    <property type="protein sequence ID" value="MBO0662066.1"/>
    <property type="molecule type" value="Genomic_DNA"/>
</dbReference>
<gene>
    <name evidence="1" type="ORF">J1C48_05730</name>
</gene>
<comment type="caution">
    <text evidence="1">The sequence shown here is derived from an EMBL/GenBank/DDBJ whole genome shotgun (WGS) entry which is preliminary data.</text>
</comment>
<evidence type="ECO:0000313" key="2">
    <source>
        <dbReference type="Proteomes" id="UP000664122"/>
    </source>
</evidence>